<keyword evidence="2" id="KW-1185">Reference proteome</keyword>
<evidence type="ECO:0000313" key="2">
    <source>
        <dbReference type="Proteomes" id="UP000199225"/>
    </source>
</evidence>
<name>A0A1G8R5W1_9BACI</name>
<reference evidence="2" key="1">
    <citation type="submission" date="2016-10" db="EMBL/GenBank/DDBJ databases">
        <authorList>
            <person name="Varghese N."/>
            <person name="Submissions S."/>
        </authorList>
    </citation>
    <scope>NUCLEOTIDE SEQUENCE [LARGE SCALE GENOMIC DNA]</scope>
    <source>
        <strain evidence="2">DSM 4771</strain>
    </source>
</reference>
<protein>
    <submittedName>
        <fullName evidence="1">Uncharacterized protein</fullName>
    </submittedName>
</protein>
<gene>
    <name evidence="1" type="ORF">SAMN04490247_0840</name>
</gene>
<dbReference type="EMBL" id="FNEV01000002">
    <property type="protein sequence ID" value="SDJ12223.1"/>
    <property type="molecule type" value="Genomic_DNA"/>
</dbReference>
<proteinExistence type="predicted"/>
<evidence type="ECO:0000313" key="1">
    <source>
        <dbReference type="EMBL" id="SDJ12223.1"/>
    </source>
</evidence>
<dbReference type="OrthoDB" id="3893742at2"/>
<dbReference type="STRING" id="86666.SAMN04490247_0840"/>
<dbReference type="AlphaFoldDB" id="A0A1G8R5W1"/>
<accession>A0A1G8R5W1</accession>
<dbReference type="Proteomes" id="UP000199225">
    <property type="component" value="Unassembled WGS sequence"/>
</dbReference>
<dbReference type="RefSeq" id="WP_093192385.1">
    <property type="nucleotide sequence ID" value="NZ_FNEV01000002.1"/>
</dbReference>
<sequence length="656" mass="73390">MGTKAEKSKEKQFEEALEMMEAAFPYAKEMYQADALQAAARVMDEEDGMQTLYKYADRFEEAGLFLNGPWAEPSKLLPHLVQGSLRAGGMTPIVEILSDVRMLALAKGDHKREEMSAEEAKRFLHEVMALNIDTLFPEETEAARIEGNEKEKKRAERLFQFLANELSLEAASGALVREIDDLVAQRPIMVNRTVKMIEDAKQLLDSGIDSKEKKAIELYARAISHPTELSRDHGFKEYKETLRKLGNKDLKQEAEMFAKSMRDTGLVSGHHTILIRYLNRKKPEVLPTALGLNAKGKANLEEHFSIVNKLINVAIHPALKQTVYGLACMLERGVLSSAPVIPGLNRLIELDLQPDVRKVLLSSINGNEGITANDILVAGTICVLGQPLGVGQGMNPTCQTARGISLWSLHAPGYLLELIPRAARDGDVDVMFEGQMIHSKELRKGLVEDLHEELDPVSLVLVPHLDKIYGELVRLVKFRGEDVHKWVNPAFYGDWVSNGFSSAIDPMTGSVADYTGFVRLFYSTHHPDYNEGYELIYPNPVGIFITTPTGDLLGLHAVSIQRIAKDKNGEYRVYFYNPNNDGAQDWGQGIEPTVSGNKEIPGESSLPFHEFTARLYAFHYNPYEQGDAFAVDDETVRDIEQVAKESWGKTYTWVEI</sequence>
<organism evidence="1 2">
    <name type="scientific">Salimicrobium halophilum</name>
    <dbReference type="NCBI Taxonomy" id="86666"/>
    <lineage>
        <taxon>Bacteria</taxon>
        <taxon>Bacillati</taxon>
        <taxon>Bacillota</taxon>
        <taxon>Bacilli</taxon>
        <taxon>Bacillales</taxon>
        <taxon>Bacillaceae</taxon>
        <taxon>Salimicrobium</taxon>
    </lineage>
</organism>